<organism evidence="8 9">
    <name type="scientific">Phodopus roborovskii</name>
    <name type="common">Roborovski's desert hamster</name>
    <name type="synonym">Cricetulus roborovskii</name>
    <dbReference type="NCBI Taxonomy" id="109678"/>
    <lineage>
        <taxon>Eukaryota</taxon>
        <taxon>Metazoa</taxon>
        <taxon>Chordata</taxon>
        <taxon>Craniata</taxon>
        <taxon>Vertebrata</taxon>
        <taxon>Euteleostomi</taxon>
        <taxon>Mammalia</taxon>
        <taxon>Eutheria</taxon>
        <taxon>Euarchontoglires</taxon>
        <taxon>Glires</taxon>
        <taxon>Rodentia</taxon>
        <taxon>Myomorpha</taxon>
        <taxon>Muroidea</taxon>
        <taxon>Cricetidae</taxon>
        <taxon>Cricetinae</taxon>
        <taxon>Phodopus</taxon>
    </lineage>
</organism>
<dbReference type="AlphaFoldDB" id="A0AAU9Z7F0"/>
<dbReference type="InterPro" id="IPR013783">
    <property type="entry name" value="Ig-like_fold"/>
</dbReference>
<dbReference type="InterPro" id="IPR013162">
    <property type="entry name" value="CD80_C2-set"/>
</dbReference>
<protein>
    <submittedName>
        <fullName evidence="8">Siglec1 protein</fullName>
    </submittedName>
</protein>
<keyword evidence="2" id="KW-0812">Transmembrane</keyword>
<keyword evidence="9" id="KW-1185">Reference proteome</keyword>
<evidence type="ECO:0000313" key="8">
    <source>
        <dbReference type="EMBL" id="CAH6787855.1"/>
    </source>
</evidence>
<evidence type="ECO:0000256" key="4">
    <source>
        <dbReference type="ARBA" id="ARBA00023136"/>
    </source>
</evidence>
<feature type="domain" description="Ig-like" evidence="7">
    <location>
        <begin position="238"/>
        <end position="320"/>
    </location>
</feature>
<sequence length="334" mass="36706">MCALLSLLLMASVFSLGQSTWGVSSPKDVQGLKGSCLLIPCIFSFPANVEVPDGITAIWYYDYSGKRQVVSHSGDLSLVGERFRGRAELMGNMDHKVCNLMLKDLQLEDSGTYNFRFEISDVNRWSDVRGTKVTVTKDPSAPTLTAPKELHEGLEANFNCSTPYVCLQEKTSLKWEGHDPTHSVIFSHYSLEPTGVSHQETLHTVLSWQDHGRTLRCQFSLATLSSEKEFFLQVQHAPKGVEILVSSAGKNILPGDLVTLTCQVNSSYPAISSVQWVKDGVSLAANGHVLQLSSAAWNDSGVYTCQATNNMGSMVSPPVSLHVFSKSWMRLDLT</sequence>
<dbReference type="Proteomes" id="UP001152836">
    <property type="component" value="Unassembled WGS sequence"/>
</dbReference>
<accession>A0AAU9Z7F0</accession>
<name>A0AAU9Z7F0_PHORO</name>
<dbReference type="InterPro" id="IPR036179">
    <property type="entry name" value="Ig-like_dom_sf"/>
</dbReference>
<feature type="signal peptide" evidence="6">
    <location>
        <begin position="1"/>
        <end position="17"/>
    </location>
</feature>
<dbReference type="GO" id="GO:0005770">
    <property type="term" value="C:late endosome"/>
    <property type="evidence" value="ECO:0007669"/>
    <property type="project" value="TreeGrafter"/>
</dbReference>
<dbReference type="SMART" id="SM00409">
    <property type="entry name" value="IG"/>
    <property type="match status" value="2"/>
</dbReference>
<dbReference type="PANTHER" id="PTHR47243:SF1">
    <property type="entry name" value="SIALOADHESIN"/>
    <property type="match status" value="1"/>
</dbReference>
<dbReference type="Pfam" id="PF08205">
    <property type="entry name" value="C2-set_2"/>
    <property type="match status" value="1"/>
</dbReference>
<evidence type="ECO:0000256" key="2">
    <source>
        <dbReference type="ARBA" id="ARBA00022692"/>
    </source>
</evidence>
<keyword evidence="3" id="KW-1133">Transmembrane helix</keyword>
<dbReference type="GO" id="GO:0005769">
    <property type="term" value="C:early endosome"/>
    <property type="evidence" value="ECO:0007669"/>
    <property type="project" value="TreeGrafter"/>
</dbReference>
<dbReference type="InterPro" id="IPR003599">
    <property type="entry name" value="Ig_sub"/>
</dbReference>
<dbReference type="EMBL" id="CALSGD010001400">
    <property type="protein sequence ID" value="CAH6787855.1"/>
    <property type="molecule type" value="Genomic_DNA"/>
</dbReference>
<reference evidence="8" key="1">
    <citation type="submission" date="2022-06" db="EMBL/GenBank/DDBJ databases">
        <authorList>
            <person name="Andreotti S."/>
            <person name="Wyler E."/>
        </authorList>
    </citation>
    <scope>NUCLEOTIDE SEQUENCE</scope>
</reference>
<comment type="caution">
    <text evidence="8">The sequence shown here is derived from an EMBL/GenBank/DDBJ whole genome shotgun (WGS) entry which is preliminary data.</text>
</comment>
<evidence type="ECO:0000256" key="1">
    <source>
        <dbReference type="ARBA" id="ARBA00004479"/>
    </source>
</evidence>
<comment type="subcellular location">
    <subcellularLocation>
        <location evidence="1">Membrane</location>
        <topology evidence="1">Single-pass type I membrane protein</topology>
    </subcellularLocation>
</comment>
<dbReference type="GO" id="GO:0075512">
    <property type="term" value="P:clathrin-dependent endocytosis of virus by host cell"/>
    <property type="evidence" value="ECO:0007669"/>
    <property type="project" value="TreeGrafter"/>
</dbReference>
<dbReference type="InterPro" id="IPR007110">
    <property type="entry name" value="Ig-like_dom"/>
</dbReference>
<evidence type="ECO:0000256" key="6">
    <source>
        <dbReference type="SAM" id="SignalP"/>
    </source>
</evidence>
<dbReference type="Pfam" id="PF07686">
    <property type="entry name" value="V-set"/>
    <property type="match status" value="1"/>
</dbReference>
<dbReference type="Gene3D" id="2.60.40.10">
    <property type="entry name" value="Immunoglobulins"/>
    <property type="match status" value="3"/>
</dbReference>
<evidence type="ECO:0000256" key="3">
    <source>
        <dbReference type="ARBA" id="ARBA00022989"/>
    </source>
</evidence>
<proteinExistence type="predicted"/>
<evidence type="ECO:0000259" key="7">
    <source>
        <dbReference type="PROSITE" id="PS50835"/>
    </source>
</evidence>
<dbReference type="PANTHER" id="PTHR47243">
    <property type="entry name" value="SIALOADHESIN"/>
    <property type="match status" value="1"/>
</dbReference>
<evidence type="ECO:0000256" key="5">
    <source>
        <dbReference type="ARBA" id="ARBA00023157"/>
    </source>
</evidence>
<dbReference type="InterPro" id="IPR013106">
    <property type="entry name" value="Ig_V-set"/>
</dbReference>
<evidence type="ECO:0000313" key="9">
    <source>
        <dbReference type="Proteomes" id="UP001152836"/>
    </source>
</evidence>
<gene>
    <name evidence="8" type="primary">Siglec1</name>
    <name evidence="8" type="ORF">PHOROB_LOCUS5655</name>
</gene>
<feature type="chain" id="PRO_5043617199" evidence="6">
    <location>
        <begin position="18"/>
        <end position="334"/>
    </location>
</feature>
<dbReference type="InterPro" id="IPR003598">
    <property type="entry name" value="Ig_sub2"/>
</dbReference>
<keyword evidence="4" id="KW-0472">Membrane</keyword>
<dbReference type="Pfam" id="PF13895">
    <property type="entry name" value="Ig_2"/>
    <property type="match status" value="1"/>
</dbReference>
<keyword evidence="6" id="KW-0732">Signal</keyword>
<dbReference type="PROSITE" id="PS50835">
    <property type="entry name" value="IG_LIKE"/>
    <property type="match status" value="1"/>
</dbReference>
<dbReference type="GO" id="GO:0046790">
    <property type="term" value="F:virion binding"/>
    <property type="evidence" value="ECO:0007669"/>
    <property type="project" value="TreeGrafter"/>
</dbReference>
<dbReference type="GO" id="GO:0005886">
    <property type="term" value="C:plasma membrane"/>
    <property type="evidence" value="ECO:0007669"/>
    <property type="project" value="TreeGrafter"/>
</dbReference>
<dbReference type="SUPFAM" id="SSF48726">
    <property type="entry name" value="Immunoglobulin"/>
    <property type="match status" value="3"/>
</dbReference>
<keyword evidence="5" id="KW-1015">Disulfide bond</keyword>
<dbReference type="SMART" id="SM00408">
    <property type="entry name" value="IGc2"/>
    <property type="match status" value="1"/>
</dbReference>